<keyword evidence="1" id="KW-0812">Transmembrane</keyword>
<feature type="transmembrane region" description="Helical" evidence="1">
    <location>
        <begin position="56"/>
        <end position="77"/>
    </location>
</feature>
<protein>
    <submittedName>
        <fullName evidence="2">Uncharacterized protein</fullName>
    </submittedName>
</protein>
<dbReference type="Proteomes" id="UP001501257">
    <property type="component" value="Unassembled WGS sequence"/>
</dbReference>
<gene>
    <name evidence="2" type="ORF">GCM10025778_01780</name>
</gene>
<keyword evidence="3" id="KW-1185">Reference proteome</keyword>
<keyword evidence="1" id="KW-1133">Transmembrane helix</keyword>
<keyword evidence="1" id="KW-0472">Membrane</keyword>
<comment type="caution">
    <text evidence="2">The sequence shown here is derived from an EMBL/GenBank/DDBJ whole genome shotgun (WGS) entry which is preliminary data.</text>
</comment>
<organism evidence="2 3">
    <name type="scientific">Paeniglutamicibacter antarcticus</name>
    <dbReference type="NCBI Taxonomy" id="494023"/>
    <lineage>
        <taxon>Bacteria</taxon>
        <taxon>Bacillati</taxon>
        <taxon>Actinomycetota</taxon>
        <taxon>Actinomycetes</taxon>
        <taxon>Micrococcales</taxon>
        <taxon>Micrococcaceae</taxon>
        <taxon>Paeniglutamicibacter</taxon>
    </lineage>
</organism>
<evidence type="ECO:0000313" key="3">
    <source>
        <dbReference type="Proteomes" id="UP001501257"/>
    </source>
</evidence>
<name>A0ABP9THS3_9MICC</name>
<accession>A0ABP9THS3</accession>
<feature type="transmembrane region" description="Helical" evidence="1">
    <location>
        <begin position="23"/>
        <end position="44"/>
    </location>
</feature>
<evidence type="ECO:0000313" key="2">
    <source>
        <dbReference type="EMBL" id="GAA5225648.1"/>
    </source>
</evidence>
<evidence type="ECO:0000256" key="1">
    <source>
        <dbReference type="SAM" id="Phobius"/>
    </source>
</evidence>
<sequence>MAVTIAAMAGAFTFWFLPLPWKFAGLPFAVAGFITGTLTSVMAFRNPGAGMLRFGAPLATLACGLFVLPLAGQLAFYGPSLEYQQCRADALTLRSLAACTQDFKNQLDPRESRNLP</sequence>
<dbReference type="EMBL" id="BAABLK010000005">
    <property type="protein sequence ID" value="GAA5225648.1"/>
    <property type="molecule type" value="Genomic_DNA"/>
</dbReference>
<reference evidence="3" key="1">
    <citation type="journal article" date="2019" name="Int. J. Syst. Evol. Microbiol.">
        <title>The Global Catalogue of Microorganisms (GCM) 10K type strain sequencing project: providing services to taxonomists for standard genome sequencing and annotation.</title>
        <authorList>
            <consortium name="The Broad Institute Genomics Platform"/>
            <consortium name="The Broad Institute Genome Sequencing Center for Infectious Disease"/>
            <person name="Wu L."/>
            <person name="Ma J."/>
        </authorList>
    </citation>
    <scope>NUCLEOTIDE SEQUENCE [LARGE SCALE GENOMIC DNA]</scope>
    <source>
        <strain evidence="3">JCM 18952</strain>
    </source>
</reference>
<proteinExistence type="predicted"/>